<dbReference type="Pfam" id="PF06605">
    <property type="entry name" value="Prophage_tail"/>
    <property type="match status" value="1"/>
</dbReference>
<dbReference type="Gene3D" id="3.90.1720.10">
    <property type="entry name" value="endopeptidase domain like (from Nostoc punctiforme)"/>
    <property type="match status" value="1"/>
</dbReference>
<dbReference type="PATRIC" id="fig|1392007.3.peg.1344"/>
<evidence type="ECO:0000256" key="4">
    <source>
        <dbReference type="ARBA" id="ARBA00022807"/>
    </source>
</evidence>
<reference evidence="7 8" key="1">
    <citation type="journal article" date="2014" name="Genome Announc.">
        <title>The Genome of the Predominant Equine Lactobacillus Species, Lactobacillus equi, Is Reflective of Its Lifestyle Adaptations to an Herbivorous Host.</title>
        <authorList>
            <person name="O'Donnell M.M."/>
            <person name="Harris H.M."/>
            <person name="O'Toole P.W."/>
            <person name="Ross R.P."/>
        </authorList>
    </citation>
    <scope>NUCLEOTIDE SEQUENCE [LARGE SCALE GENOMIC DNA]</scope>
    <source>
        <strain evidence="7 8">DPC 6820</strain>
    </source>
</reference>
<evidence type="ECO:0000256" key="1">
    <source>
        <dbReference type="ARBA" id="ARBA00007074"/>
    </source>
</evidence>
<dbReference type="InterPro" id="IPR038765">
    <property type="entry name" value="Papain-like_cys_pep_sf"/>
</dbReference>
<evidence type="ECO:0000256" key="3">
    <source>
        <dbReference type="ARBA" id="ARBA00022801"/>
    </source>
</evidence>
<evidence type="ECO:0000256" key="2">
    <source>
        <dbReference type="ARBA" id="ARBA00022670"/>
    </source>
</evidence>
<comment type="caution">
    <text evidence="7">The sequence shown here is derived from an EMBL/GenBank/DDBJ whole genome shotgun (WGS) entry which is preliminary data.</text>
</comment>
<dbReference type="NCBIfam" id="TIGR01665">
    <property type="entry name" value="put_anti_recept"/>
    <property type="match status" value="1"/>
</dbReference>
<keyword evidence="3" id="KW-0378">Hydrolase</keyword>
<gene>
    <name evidence="7" type="ORF">LEQ_2208c</name>
</gene>
<name>V7HXD7_9LACO</name>
<feature type="domain" description="NlpC/P60" evidence="6">
    <location>
        <begin position="551"/>
        <end position="679"/>
    </location>
</feature>
<dbReference type="EMBL" id="AWWH01000146">
    <property type="protein sequence ID" value="ETA73853.1"/>
    <property type="molecule type" value="Genomic_DNA"/>
</dbReference>
<keyword evidence="8" id="KW-1185">Reference proteome</keyword>
<dbReference type="Pfam" id="PF00877">
    <property type="entry name" value="NLPC_P60"/>
    <property type="match status" value="1"/>
</dbReference>
<dbReference type="GO" id="GO:0006508">
    <property type="term" value="P:proteolysis"/>
    <property type="evidence" value="ECO:0007669"/>
    <property type="project" value="UniProtKB-KW"/>
</dbReference>
<protein>
    <submittedName>
        <fullName evidence="7">Secretory antigen SsaA-like protein</fullName>
    </submittedName>
</protein>
<dbReference type="RefSeq" id="WP_023859918.1">
    <property type="nucleotide sequence ID" value="NZ_AWWH01000146.1"/>
</dbReference>
<dbReference type="AlphaFoldDB" id="V7HXD7"/>
<feature type="coiled-coil region" evidence="5">
    <location>
        <begin position="365"/>
        <end position="420"/>
    </location>
</feature>
<comment type="similarity">
    <text evidence="1">Belongs to the peptidase C40 family.</text>
</comment>
<dbReference type="PROSITE" id="PS51935">
    <property type="entry name" value="NLPC_P60"/>
    <property type="match status" value="1"/>
</dbReference>
<dbReference type="PANTHER" id="PTHR47359:SF3">
    <property type="entry name" value="NLP_P60 DOMAIN-CONTAINING PROTEIN-RELATED"/>
    <property type="match status" value="1"/>
</dbReference>
<dbReference type="PANTHER" id="PTHR47359">
    <property type="entry name" value="PEPTIDOGLYCAN DL-ENDOPEPTIDASE CWLO"/>
    <property type="match status" value="1"/>
</dbReference>
<evidence type="ECO:0000313" key="8">
    <source>
        <dbReference type="Proteomes" id="UP000018559"/>
    </source>
</evidence>
<dbReference type="InterPro" id="IPR007119">
    <property type="entry name" value="Phage_tail_spike_N"/>
</dbReference>
<dbReference type="SUPFAM" id="SSF54001">
    <property type="entry name" value="Cysteine proteinases"/>
    <property type="match status" value="1"/>
</dbReference>
<organism evidence="7 8">
    <name type="scientific">Ligilactobacillus equi DPC 6820</name>
    <dbReference type="NCBI Taxonomy" id="1392007"/>
    <lineage>
        <taxon>Bacteria</taxon>
        <taxon>Bacillati</taxon>
        <taxon>Bacillota</taxon>
        <taxon>Bacilli</taxon>
        <taxon>Lactobacillales</taxon>
        <taxon>Lactobacillaceae</taxon>
        <taxon>Ligilactobacillus</taxon>
    </lineage>
</organism>
<evidence type="ECO:0000313" key="7">
    <source>
        <dbReference type="EMBL" id="ETA73853.1"/>
    </source>
</evidence>
<evidence type="ECO:0000259" key="6">
    <source>
        <dbReference type="PROSITE" id="PS51935"/>
    </source>
</evidence>
<accession>V7HXD7</accession>
<keyword evidence="2" id="KW-0645">Protease</keyword>
<dbReference type="InterPro" id="IPR010572">
    <property type="entry name" value="Tail_dom"/>
</dbReference>
<keyword evidence="5" id="KW-0175">Coiled coil</keyword>
<dbReference type="InterPro" id="IPR051794">
    <property type="entry name" value="PG_Endopeptidase_C40"/>
</dbReference>
<dbReference type="GO" id="GO:0008234">
    <property type="term" value="F:cysteine-type peptidase activity"/>
    <property type="evidence" value="ECO:0007669"/>
    <property type="project" value="UniProtKB-KW"/>
</dbReference>
<keyword evidence="4" id="KW-0788">Thiol protease</keyword>
<evidence type="ECO:0000256" key="5">
    <source>
        <dbReference type="SAM" id="Coils"/>
    </source>
</evidence>
<sequence length="681" mass="76746">MSYFEFRTTIRNGNDSQQLQQYGDAKISMAISSAASFTFVIYPNDPAYQKLKEWTTYVDVQRDEKYIFRGRVAHIQPKNNADGSFYKEITCESALAYLNDTMTVWEKVNSKPGDFFKKMINNHNSQVDNLRQLKVGTVNVTNSTDNLYCYVEDGITTLSEIQTDLLNNDDLQGELWVRYEKDGNYIDWIKDPNTHGLQDVRLQKNLIELTSSPDISTIATVLYPFGSVVENVETDEKATDVSTPHITIASVNGGKNYIEDTELVKKYGRIAKSKIWDNVKEPKNLLDKAKAYLESLKKIKVSYTMQAVDLFPLRQANDPLDIGKYYHFVNPAINIDEWLRIVGTTIDLNKPLETTYVIGDQLKRLVDYNLQSSNAMEQLRRLTEQNRAGLIQIKKLKSEVDLLKEVNEQLRHDLEMTNRNQGTDPGGPTTAVNGDWGPAIKHAANLMNVNLSDAKLAQIKTVIQGESGGSESAFNGWDDNAKAGHPSKGLLQFIDSTFNIYALEGHKDIWKGFDQLLAMFNDSTWENDLTTGGWGPHGAPRFKKVPVAEPTENVAKLQAAARKYKNVKYVWGGGRNGASPDDGLDCSSFVWWVYKDMGITLPGTTTTTQEPSFFNVDKPQAGDVGFYGSRGGSTHIVLFLDENTYANEEQPGVNYQERKLNAYNRPSWFGRNAQMHKLLFG</sequence>
<proteinExistence type="inferred from homology"/>
<dbReference type="CDD" id="cd13402">
    <property type="entry name" value="LT_TF-like"/>
    <property type="match status" value="1"/>
</dbReference>
<dbReference type="Proteomes" id="UP000018559">
    <property type="component" value="Unassembled WGS sequence"/>
</dbReference>
<dbReference type="InterPro" id="IPR000064">
    <property type="entry name" value="NLP_P60_dom"/>
</dbReference>